<dbReference type="InParanoid" id="A0A6C2YL79"/>
<proteinExistence type="predicted"/>
<organism evidence="1">
    <name type="scientific">Tuwongella immobilis</name>
    <dbReference type="NCBI Taxonomy" id="692036"/>
    <lineage>
        <taxon>Bacteria</taxon>
        <taxon>Pseudomonadati</taxon>
        <taxon>Planctomycetota</taxon>
        <taxon>Planctomycetia</taxon>
        <taxon>Gemmatales</taxon>
        <taxon>Gemmataceae</taxon>
        <taxon>Tuwongella</taxon>
    </lineage>
</organism>
<evidence type="ECO:0000313" key="2">
    <source>
        <dbReference type="Proteomes" id="UP000464378"/>
    </source>
</evidence>
<keyword evidence="2" id="KW-1185">Reference proteome</keyword>
<dbReference type="EMBL" id="LR586016">
    <property type="protein sequence ID" value="VIP02186.1"/>
    <property type="molecule type" value="Genomic_DNA"/>
</dbReference>
<protein>
    <submittedName>
        <fullName evidence="1">Uncharacterized protein</fullName>
    </submittedName>
</protein>
<reference evidence="1" key="1">
    <citation type="submission" date="2019-04" db="EMBL/GenBank/DDBJ databases">
        <authorList>
            <consortium name="Science for Life Laboratories"/>
        </authorList>
    </citation>
    <scope>NUCLEOTIDE SEQUENCE</scope>
    <source>
        <strain evidence="1">MBLW1</strain>
    </source>
</reference>
<dbReference type="KEGG" id="tim:GMBLW1_17740"/>
<gene>
    <name evidence="1" type="ORF">GMBLW1_17740</name>
</gene>
<accession>A0A6C2YL79</accession>
<sequence>MTDMQNAMIRLAQQLKLPLPDPYSQDWANEVADSSRVAEWLSAYESGHFDSLEMSLLMTIILESFNDLLGDGAADFQMWKRIEQLLVIHRAIHADSITHGSLNDEANPDNWFPLTHWMRLVRDQLPTTSG</sequence>
<dbReference type="AlphaFoldDB" id="A0A6C2YL79"/>
<dbReference type="RefSeq" id="WP_232056020.1">
    <property type="nucleotide sequence ID" value="NZ_LR593887.1"/>
</dbReference>
<name>A0A6C2YL79_9BACT</name>
<dbReference type="EMBL" id="LR593887">
    <property type="protein sequence ID" value="VTS00645.1"/>
    <property type="molecule type" value="Genomic_DNA"/>
</dbReference>
<dbReference type="Proteomes" id="UP000464378">
    <property type="component" value="Chromosome"/>
</dbReference>
<evidence type="ECO:0000313" key="1">
    <source>
        <dbReference type="EMBL" id="VIP02186.1"/>
    </source>
</evidence>